<accession>A0ABD0LFV0</accession>
<protein>
    <submittedName>
        <fullName evidence="2">Uncharacterized protein</fullName>
    </submittedName>
</protein>
<reference evidence="2 3" key="1">
    <citation type="journal article" date="2023" name="Sci. Data">
        <title>Genome assembly of the Korean intertidal mud-creeper Batillaria attramentaria.</title>
        <authorList>
            <person name="Patra A.K."/>
            <person name="Ho P.T."/>
            <person name="Jun S."/>
            <person name="Lee S.J."/>
            <person name="Kim Y."/>
            <person name="Won Y.J."/>
        </authorList>
    </citation>
    <scope>NUCLEOTIDE SEQUENCE [LARGE SCALE GENOMIC DNA]</scope>
    <source>
        <strain evidence="2">Wonlab-2016</strain>
    </source>
</reference>
<keyword evidence="1" id="KW-0472">Membrane</keyword>
<evidence type="ECO:0000313" key="3">
    <source>
        <dbReference type="Proteomes" id="UP001519460"/>
    </source>
</evidence>
<keyword evidence="1" id="KW-0812">Transmembrane</keyword>
<evidence type="ECO:0000256" key="1">
    <source>
        <dbReference type="SAM" id="Phobius"/>
    </source>
</evidence>
<feature type="transmembrane region" description="Helical" evidence="1">
    <location>
        <begin position="34"/>
        <end position="52"/>
    </location>
</feature>
<dbReference type="Proteomes" id="UP001519460">
    <property type="component" value="Unassembled WGS sequence"/>
</dbReference>
<name>A0ABD0LFV0_9CAEN</name>
<dbReference type="EMBL" id="JACVVK020000054">
    <property type="protein sequence ID" value="KAK7497937.1"/>
    <property type="molecule type" value="Genomic_DNA"/>
</dbReference>
<proteinExistence type="predicted"/>
<evidence type="ECO:0000313" key="2">
    <source>
        <dbReference type="EMBL" id="KAK7497937.1"/>
    </source>
</evidence>
<dbReference type="AlphaFoldDB" id="A0ABD0LFV0"/>
<comment type="caution">
    <text evidence="2">The sequence shown here is derived from an EMBL/GenBank/DDBJ whole genome shotgun (WGS) entry which is preliminary data.</text>
</comment>
<gene>
    <name evidence="2" type="ORF">BaRGS_00010808</name>
</gene>
<keyword evidence="3" id="KW-1185">Reference proteome</keyword>
<organism evidence="2 3">
    <name type="scientific">Batillaria attramentaria</name>
    <dbReference type="NCBI Taxonomy" id="370345"/>
    <lineage>
        <taxon>Eukaryota</taxon>
        <taxon>Metazoa</taxon>
        <taxon>Spiralia</taxon>
        <taxon>Lophotrochozoa</taxon>
        <taxon>Mollusca</taxon>
        <taxon>Gastropoda</taxon>
        <taxon>Caenogastropoda</taxon>
        <taxon>Sorbeoconcha</taxon>
        <taxon>Cerithioidea</taxon>
        <taxon>Batillariidae</taxon>
        <taxon>Batillaria</taxon>
    </lineage>
</organism>
<keyword evidence="1" id="KW-1133">Transmembrane helix</keyword>
<sequence>MHGNYRKINIPNLSLQPAIGASPRRRKTRFSKSLWGAVVNIFTILSLVRHGFKARRTGESNPGDEFARVGPSHGEPIFIFLSPSSRLARLFLAPTGAMSGRPGFGRHNDERAPVGVHLSQLPSPAAGLSLPSLHYQLFVFVTVHQCLDTWLEIRLAVLRTENGSSLPCSLPIVN</sequence>